<dbReference type="PANTHER" id="PTHR43513:SF3">
    <property type="entry name" value="DIHYDROOROTATE DEHYDROGENASE B (NAD(+)), ELECTRON TRANSFER SUBUNIT-RELATED"/>
    <property type="match status" value="1"/>
</dbReference>
<dbReference type="Gene3D" id="2.40.30.10">
    <property type="entry name" value="Translation factors"/>
    <property type="match status" value="1"/>
</dbReference>
<dbReference type="InterPro" id="IPR039261">
    <property type="entry name" value="FNR_nucleotide-bd"/>
</dbReference>
<proteinExistence type="predicted"/>
<organism evidence="1">
    <name type="scientific">marine sediment metagenome</name>
    <dbReference type="NCBI Taxonomy" id="412755"/>
    <lineage>
        <taxon>unclassified sequences</taxon>
        <taxon>metagenomes</taxon>
        <taxon>ecological metagenomes</taxon>
    </lineage>
</organism>
<accession>X1FAH9</accession>
<dbReference type="InterPro" id="IPR050353">
    <property type="entry name" value="PyrK_electron_transfer"/>
</dbReference>
<reference evidence="1" key="1">
    <citation type="journal article" date="2014" name="Front. Microbiol.">
        <title>High frequency of phylogenetically diverse reductive dehalogenase-homologous genes in deep subseafloor sedimentary metagenomes.</title>
        <authorList>
            <person name="Kawai M."/>
            <person name="Futagami T."/>
            <person name="Toyoda A."/>
            <person name="Takaki Y."/>
            <person name="Nishi S."/>
            <person name="Hori S."/>
            <person name="Arai W."/>
            <person name="Tsubouchi T."/>
            <person name="Morono Y."/>
            <person name="Uchiyama I."/>
            <person name="Ito T."/>
            <person name="Fujiyama A."/>
            <person name="Inagaki F."/>
            <person name="Takami H."/>
        </authorList>
    </citation>
    <scope>NUCLEOTIDE SEQUENCE</scope>
    <source>
        <strain evidence="1">Expedition CK06-06</strain>
    </source>
</reference>
<dbReference type="Gene3D" id="3.40.50.80">
    <property type="entry name" value="Nucleotide-binding domain of ferredoxin-NADP reductase (FNR) module"/>
    <property type="match status" value="1"/>
</dbReference>
<evidence type="ECO:0000313" key="1">
    <source>
        <dbReference type="EMBL" id="GAH17768.1"/>
    </source>
</evidence>
<dbReference type="AlphaFoldDB" id="X1FAH9"/>
<name>X1FAH9_9ZZZZ</name>
<feature type="non-terminal residue" evidence="1">
    <location>
        <position position="213"/>
    </location>
</feature>
<dbReference type="GO" id="GO:0050660">
    <property type="term" value="F:flavin adenine dinucleotide binding"/>
    <property type="evidence" value="ECO:0007669"/>
    <property type="project" value="InterPro"/>
</dbReference>
<gene>
    <name evidence="1" type="ORF">S01H4_57118</name>
</gene>
<dbReference type="GO" id="GO:0006221">
    <property type="term" value="P:pyrimidine nucleotide biosynthetic process"/>
    <property type="evidence" value="ECO:0007669"/>
    <property type="project" value="InterPro"/>
</dbReference>
<dbReference type="PANTHER" id="PTHR43513">
    <property type="entry name" value="DIHYDROOROTATE DEHYDROGENASE B (NAD(+)), ELECTRON TRANSFER SUBUNIT"/>
    <property type="match status" value="1"/>
</dbReference>
<protein>
    <recommendedName>
        <fullName evidence="2">FAD-binding FR-type domain-containing protein</fullName>
    </recommendedName>
</protein>
<comment type="caution">
    <text evidence="1">The sequence shown here is derived from an EMBL/GenBank/DDBJ whole genome shotgun (WGS) entry which is preliminary data.</text>
</comment>
<dbReference type="CDD" id="cd06219">
    <property type="entry name" value="DHOD_e_trans_like1"/>
    <property type="match status" value="1"/>
</dbReference>
<dbReference type="EMBL" id="BART01033187">
    <property type="protein sequence ID" value="GAH17768.1"/>
    <property type="molecule type" value="Genomic_DNA"/>
</dbReference>
<sequence length="213" mass="23294">MYELVEKSEVFNVHEMVIDAPEIAHSIEAGQFVIVMGSENSERIPLTVSDWNTDTGTITLYVLETGMSTLELARMKVGDSLYAVTGPLGSPSEIRDYGTVVLGGGCYGIGAIYPIAKACREAGNKVISIIEARYSFMFYHEKELHAACDQVLYATSDGSKGKKGKVEDVITEMLENGVKIDQAFFIGCTQMLERCSEATRPYNIPTKVALNSI</sequence>
<dbReference type="PIRSF" id="PIRSF006816">
    <property type="entry name" value="Cyc3_hyd_g"/>
    <property type="match status" value="1"/>
</dbReference>
<dbReference type="SUPFAM" id="SSF63380">
    <property type="entry name" value="Riboflavin synthase domain-like"/>
    <property type="match status" value="1"/>
</dbReference>
<dbReference type="InterPro" id="IPR012165">
    <property type="entry name" value="Cyt_c3_hydrogenase_gsu"/>
</dbReference>
<dbReference type="InterPro" id="IPR017938">
    <property type="entry name" value="Riboflavin_synthase-like_b-brl"/>
</dbReference>
<dbReference type="GO" id="GO:0051537">
    <property type="term" value="F:2 iron, 2 sulfur cluster binding"/>
    <property type="evidence" value="ECO:0007669"/>
    <property type="project" value="InterPro"/>
</dbReference>
<dbReference type="NCBIfam" id="NF004862">
    <property type="entry name" value="PRK06222.1"/>
    <property type="match status" value="1"/>
</dbReference>
<dbReference type="SUPFAM" id="SSF52343">
    <property type="entry name" value="Ferredoxin reductase-like, C-terminal NADP-linked domain"/>
    <property type="match status" value="1"/>
</dbReference>
<evidence type="ECO:0008006" key="2">
    <source>
        <dbReference type="Google" id="ProtNLM"/>
    </source>
</evidence>